<comment type="subcellular location">
    <subcellularLocation>
        <location evidence="1">Membrane</location>
    </subcellularLocation>
</comment>
<evidence type="ECO:0000256" key="5">
    <source>
        <dbReference type="SAM" id="Phobius"/>
    </source>
</evidence>
<feature type="transmembrane region" description="Helical" evidence="5">
    <location>
        <begin position="146"/>
        <end position="163"/>
    </location>
</feature>
<dbReference type="EMBL" id="KZ559548">
    <property type="protein sequence ID" value="PLN80382.1"/>
    <property type="molecule type" value="Genomic_DNA"/>
</dbReference>
<keyword evidence="4 5" id="KW-0472">Membrane</keyword>
<dbReference type="InterPro" id="IPR023352">
    <property type="entry name" value="MAPEG-like_dom_sf"/>
</dbReference>
<keyword evidence="2 5" id="KW-0812">Transmembrane</keyword>
<evidence type="ECO:0000313" key="6">
    <source>
        <dbReference type="EMBL" id="PLN80382.1"/>
    </source>
</evidence>
<gene>
    <name evidence="6" type="ORF">BDW42DRAFT_113861</name>
</gene>
<feature type="transmembrane region" description="Helical" evidence="5">
    <location>
        <begin position="117"/>
        <end position="134"/>
    </location>
</feature>
<keyword evidence="3 5" id="KW-1133">Transmembrane helix</keyword>
<feature type="transmembrane region" description="Helical" evidence="5">
    <location>
        <begin position="24"/>
        <end position="42"/>
    </location>
</feature>
<dbReference type="PANTHER" id="PTHR35371">
    <property type="entry name" value="INNER MEMBRANE PROTEIN"/>
    <property type="match status" value="1"/>
</dbReference>
<reference evidence="7" key="1">
    <citation type="submission" date="2017-12" db="EMBL/GenBank/DDBJ databases">
        <authorList>
            <consortium name="DOE Joint Genome Institute"/>
            <person name="Mondo S.J."/>
            <person name="Kjaerbolling I."/>
            <person name="Vesth T.C."/>
            <person name="Frisvad J.C."/>
            <person name="Nybo J.L."/>
            <person name="Theobald S."/>
            <person name="Kuo A."/>
            <person name="Bowyer P."/>
            <person name="Matsuda Y."/>
            <person name="Lyhne E.K."/>
            <person name="Kogle M.E."/>
            <person name="Clum A."/>
            <person name="Lipzen A."/>
            <person name="Salamov A."/>
            <person name="Ngan C.Y."/>
            <person name="Daum C."/>
            <person name="Chiniquy J."/>
            <person name="Barry K."/>
            <person name="LaButti K."/>
            <person name="Haridas S."/>
            <person name="Simmons B.A."/>
            <person name="Magnuson J.K."/>
            <person name="Mortensen U.H."/>
            <person name="Larsen T.O."/>
            <person name="Grigoriev I.V."/>
            <person name="Baker S.E."/>
            <person name="Andersen M.R."/>
            <person name="Nordberg H.P."/>
            <person name="Cantor M.N."/>
            <person name="Hua S.X."/>
        </authorList>
    </citation>
    <scope>NUCLEOTIDE SEQUENCE [LARGE SCALE GENOMIC DNA]</scope>
    <source>
        <strain evidence="7">IBT 19404</strain>
    </source>
</reference>
<dbReference type="PANTHER" id="PTHR35371:SF2">
    <property type="entry name" value="MAPEG FAMILY PROTEIN"/>
    <property type="match status" value="1"/>
</dbReference>
<protein>
    <submittedName>
        <fullName evidence="6">Uncharacterized protein</fullName>
    </submittedName>
</protein>
<name>A0A2J5HST5_9EURO</name>
<dbReference type="Pfam" id="PF01124">
    <property type="entry name" value="MAPEG"/>
    <property type="match status" value="1"/>
</dbReference>
<evidence type="ECO:0000256" key="4">
    <source>
        <dbReference type="ARBA" id="ARBA00023136"/>
    </source>
</evidence>
<evidence type="ECO:0000256" key="1">
    <source>
        <dbReference type="ARBA" id="ARBA00004370"/>
    </source>
</evidence>
<proteinExistence type="predicted"/>
<dbReference type="Gene3D" id="1.20.120.550">
    <property type="entry name" value="Membrane associated eicosanoid/glutathione metabolism-like domain"/>
    <property type="match status" value="1"/>
</dbReference>
<keyword evidence="7" id="KW-1185">Reference proteome</keyword>
<evidence type="ECO:0000256" key="2">
    <source>
        <dbReference type="ARBA" id="ARBA00022692"/>
    </source>
</evidence>
<feature type="transmembrane region" description="Helical" evidence="5">
    <location>
        <begin position="91"/>
        <end position="111"/>
    </location>
</feature>
<dbReference type="GO" id="GO:0016020">
    <property type="term" value="C:membrane"/>
    <property type="evidence" value="ECO:0007669"/>
    <property type="project" value="UniProtKB-SubCell"/>
</dbReference>
<dbReference type="OrthoDB" id="2122304at2759"/>
<accession>A0A2J5HST5</accession>
<dbReference type="Proteomes" id="UP000235023">
    <property type="component" value="Unassembled WGS sequence"/>
</dbReference>
<sequence>MSSILSTLGLRATAGGVAPSNHAVGYIVANWFFTYFATSARASKMWFGLDHNSAPREDLAKYGEAAVQSGKISRRTLNRLKRQEAAHANGVEGFPLFVAAMLLGIFAGLPAETINGVGAWYSVSRVLFTISYTLTESEGMSFFRSAFWVSGNIGCIVGLLEAAKTL</sequence>
<organism evidence="6 7">
    <name type="scientific">Aspergillus taichungensis</name>
    <dbReference type="NCBI Taxonomy" id="482145"/>
    <lineage>
        <taxon>Eukaryota</taxon>
        <taxon>Fungi</taxon>
        <taxon>Dikarya</taxon>
        <taxon>Ascomycota</taxon>
        <taxon>Pezizomycotina</taxon>
        <taxon>Eurotiomycetes</taxon>
        <taxon>Eurotiomycetidae</taxon>
        <taxon>Eurotiales</taxon>
        <taxon>Aspergillaceae</taxon>
        <taxon>Aspergillus</taxon>
        <taxon>Aspergillus subgen. Circumdati</taxon>
    </lineage>
</organism>
<dbReference type="AlphaFoldDB" id="A0A2J5HST5"/>
<dbReference type="SUPFAM" id="SSF161084">
    <property type="entry name" value="MAPEG domain-like"/>
    <property type="match status" value="1"/>
</dbReference>
<evidence type="ECO:0000256" key="3">
    <source>
        <dbReference type="ARBA" id="ARBA00022989"/>
    </source>
</evidence>
<evidence type="ECO:0000313" key="7">
    <source>
        <dbReference type="Proteomes" id="UP000235023"/>
    </source>
</evidence>
<dbReference type="InterPro" id="IPR001129">
    <property type="entry name" value="Membr-assoc_MAPEG"/>
</dbReference>